<proteinExistence type="inferred from homology"/>
<dbReference type="InterPro" id="IPR006143">
    <property type="entry name" value="RND_pump_MFP"/>
</dbReference>
<comment type="subcellular location">
    <subcellularLocation>
        <location evidence="1">Cell envelope</location>
    </subcellularLocation>
</comment>
<feature type="domain" description="YknX-like beta-barrel" evidence="6">
    <location>
        <begin position="103"/>
        <end position="174"/>
    </location>
</feature>
<sequence>MTSQRAVSDSIDAIATAGRSIEEKTLSLAKIKSGPDDLSIRADKIAIQQKQDSLAAARQNLADCSVRAPFAGIVVKVNAQKGDTVSSGAVLATLVTKQKVAEISLNEVDVAKVKAGQKTTLLFDAVDDLTISGKVAEVDTLGTVSQGVVNYSVKIVFDTQDDRIKPGMSVSAAIITEMKPDVLLAPNVAVKSNSEQYVVVLENNVPRNQTVEVGLSNDTMTEIISGLNEGDKVVTQTITATTKTKTTTTKSTGGIRIPGLGGGAPR</sequence>
<evidence type="ECO:0000256" key="4">
    <source>
        <dbReference type="SAM" id="MobiDB-lite"/>
    </source>
</evidence>
<evidence type="ECO:0000259" key="5">
    <source>
        <dbReference type="Pfam" id="PF25967"/>
    </source>
</evidence>
<evidence type="ECO:0008006" key="9">
    <source>
        <dbReference type="Google" id="ProtNLM"/>
    </source>
</evidence>
<dbReference type="Proteomes" id="UP000228906">
    <property type="component" value="Unassembled WGS sequence"/>
</dbReference>
<reference evidence="8" key="1">
    <citation type="submission" date="2017-09" db="EMBL/GenBank/DDBJ databases">
        <title>Depth-based differentiation of microbial function through sediment-hosted aquifers and enrichment of novel symbionts in the deep terrestrial subsurface.</title>
        <authorList>
            <person name="Probst A.J."/>
            <person name="Ladd B."/>
            <person name="Jarett J.K."/>
            <person name="Geller-Mcgrath D.E."/>
            <person name="Sieber C.M.K."/>
            <person name="Emerson J.B."/>
            <person name="Anantharaman K."/>
            <person name="Thomas B.C."/>
            <person name="Malmstrom R."/>
            <person name="Stieglmeier M."/>
            <person name="Klingl A."/>
            <person name="Woyke T."/>
            <person name="Ryan C.M."/>
            <person name="Banfield J.F."/>
        </authorList>
    </citation>
    <scope>NUCLEOTIDE SEQUENCE [LARGE SCALE GENOMIC DNA]</scope>
</reference>
<dbReference type="InterPro" id="IPR058627">
    <property type="entry name" value="MdtA-like_C"/>
</dbReference>
<dbReference type="SUPFAM" id="SSF111369">
    <property type="entry name" value="HlyD-like secretion proteins"/>
    <property type="match status" value="1"/>
</dbReference>
<feature type="compositionally biased region" description="Low complexity" evidence="4">
    <location>
        <begin position="245"/>
        <end position="258"/>
    </location>
</feature>
<dbReference type="InterPro" id="IPR050465">
    <property type="entry name" value="UPF0194_transport"/>
</dbReference>
<dbReference type="Pfam" id="PF25990">
    <property type="entry name" value="Beta-barrel_YknX"/>
    <property type="match status" value="1"/>
</dbReference>
<gene>
    <name evidence="7" type="ORF">COU03_01630</name>
</gene>
<dbReference type="Gene3D" id="6.20.50.140">
    <property type="match status" value="1"/>
</dbReference>
<dbReference type="AlphaFoldDB" id="A0A2H0UXM5"/>
<dbReference type="GO" id="GO:0016020">
    <property type="term" value="C:membrane"/>
    <property type="evidence" value="ECO:0007669"/>
    <property type="project" value="InterPro"/>
</dbReference>
<dbReference type="PANTHER" id="PTHR32347">
    <property type="entry name" value="EFFLUX SYSTEM COMPONENT YKNX-RELATED"/>
    <property type="match status" value="1"/>
</dbReference>
<feature type="domain" description="Multidrug resistance protein MdtA-like C-terminal permuted SH3" evidence="5">
    <location>
        <begin position="181"/>
        <end position="238"/>
    </location>
</feature>
<name>A0A2H0UXM5_9BACT</name>
<dbReference type="GO" id="GO:0022857">
    <property type="term" value="F:transmembrane transporter activity"/>
    <property type="evidence" value="ECO:0007669"/>
    <property type="project" value="InterPro"/>
</dbReference>
<dbReference type="NCBIfam" id="TIGR01730">
    <property type="entry name" value="RND_mfp"/>
    <property type="match status" value="1"/>
</dbReference>
<evidence type="ECO:0000259" key="6">
    <source>
        <dbReference type="Pfam" id="PF25990"/>
    </source>
</evidence>
<accession>A0A2H0UXM5</accession>
<dbReference type="Pfam" id="PF25967">
    <property type="entry name" value="RND-MFP_C"/>
    <property type="match status" value="1"/>
</dbReference>
<comment type="similarity">
    <text evidence="2">Belongs to the membrane fusion protein (MFP) (TC 8.A.1) family.</text>
</comment>
<dbReference type="Gene3D" id="2.40.50.100">
    <property type="match status" value="1"/>
</dbReference>
<organism evidence="7 8">
    <name type="scientific">bacterium (Candidatus Gribaldobacteria) CG10_big_fil_rev_8_21_14_0_10_41_12</name>
    <dbReference type="NCBI Taxonomy" id="2014277"/>
    <lineage>
        <taxon>Bacteria</taxon>
        <taxon>Candidatus Gribaldobacteria</taxon>
    </lineage>
</organism>
<evidence type="ECO:0000256" key="1">
    <source>
        <dbReference type="ARBA" id="ARBA00004196"/>
    </source>
</evidence>
<evidence type="ECO:0000313" key="8">
    <source>
        <dbReference type="Proteomes" id="UP000228906"/>
    </source>
</evidence>
<evidence type="ECO:0000256" key="3">
    <source>
        <dbReference type="ARBA" id="ARBA00023054"/>
    </source>
</evidence>
<protein>
    <recommendedName>
        <fullName evidence="9">RND efflux pump membrane fusion protein barrel-sandwich domain-containing protein</fullName>
    </recommendedName>
</protein>
<evidence type="ECO:0000256" key="2">
    <source>
        <dbReference type="ARBA" id="ARBA00009477"/>
    </source>
</evidence>
<keyword evidence="3" id="KW-0175">Coiled coil</keyword>
<dbReference type="InterPro" id="IPR058636">
    <property type="entry name" value="Beta-barrel_YknX"/>
</dbReference>
<dbReference type="Gene3D" id="2.40.30.170">
    <property type="match status" value="1"/>
</dbReference>
<dbReference type="EMBL" id="PFAV01000028">
    <property type="protein sequence ID" value="PIR91582.1"/>
    <property type="molecule type" value="Genomic_DNA"/>
</dbReference>
<dbReference type="GO" id="GO:0030313">
    <property type="term" value="C:cell envelope"/>
    <property type="evidence" value="ECO:0007669"/>
    <property type="project" value="UniProtKB-SubCell"/>
</dbReference>
<evidence type="ECO:0000313" key="7">
    <source>
        <dbReference type="EMBL" id="PIR91582.1"/>
    </source>
</evidence>
<comment type="caution">
    <text evidence="7">The sequence shown here is derived from an EMBL/GenBank/DDBJ whole genome shotgun (WGS) entry which is preliminary data.</text>
</comment>
<feature type="region of interest" description="Disordered" evidence="4">
    <location>
        <begin position="245"/>
        <end position="266"/>
    </location>
</feature>